<organism evidence="3 4">
    <name type="scientific">Pelomonas parva</name>
    <dbReference type="NCBI Taxonomy" id="3299032"/>
    <lineage>
        <taxon>Bacteria</taxon>
        <taxon>Pseudomonadati</taxon>
        <taxon>Pseudomonadota</taxon>
        <taxon>Betaproteobacteria</taxon>
        <taxon>Burkholderiales</taxon>
        <taxon>Sphaerotilaceae</taxon>
        <taxon>Roseateles</taxon>
    </lineage>
</organism>
<evidence type="ECO:0000256" key="1">
    <source>
        <dbReference type="SAM" id="MobiDB-lite"/>
    </source>
</evidence>
<dbReference type="InterPro" id="IPR000835">
    <property type="entry name" value="HTH_MarR-typ"/>
</dbReference>
<dbReference type="RefSeq" id="WP_394475317.1">
    <property type="nucleotide sequence ID" value="NZ_JBIGHV010000001.1"/>
</dbReference>
<dbReference type="PANTHER" id="PTHR33164">
    <property type="entry name" value="TRANSCRIPTIONAL REGULATOR, MARR FAMILY"/>
    <property type="match status" value="1"/>
</dbReference>
<dbReference type="EMBL" id="JBIGHV010000001">
    <property type="protein sequence ID" value="MFG6428386.1"/>
    <property type="molecule type" value="Genomic_DNA"/>
</dbReference>
<gene>
    <name evidence="3" type="ORF">ACG00Y_00585</name>
</gene>
<evidence type="ECO:0000259" key="2">
    <source>
        <dbReference type="PROSITE" id="PS50995"/>
    </source>
</evidence>
<name>A0ABW7EXJ5_9BURK</name>
<feature type="region of interest" description="Disordered" evidence="1">
    <location>
        <begin position="1"/>
        <end position="20"/>
    </location>
</feature>
<reference evidence="3 4" key="1">
    <citation type="submission" date="2024-08" db="EMBL/GenBank/DDBJ databases">
        <authorList>
            <person name="Lu H."/>
        </authorList>
    </citation>
    <scope>NUCLEOTIDE SEQUENCE [LARGE SCALE GENOMIC DNA]</scope>
    <source>
        <strain evidence="3 4">LYH14W</strain>
    </source>
</reference>
<sequence>MAEIKKNKVAAPTSPSTEGVALDDPTAQVLSHFRLIFNSVKTHFQKVERKAGISGAQAWALSIISTSEGLGVSALARAMHIHQSTASNLVKALIERELIVAAKDGPDKRTVQLHLLPAGRKVLKRVPGPFSGVLPQALANLDPPTLQRLDTDLAQLIVVLGADERGAQIPLGE</sequence>
<evidence type="ECO:0000313" key="3">
    <source>
        <dbReference type="EMBL" id="MFG6428386.1"/>
    </source>
</evidence>
<feature type="domain" description="HTH marR-type" evidence="2">
    <location>
        <begin position="26"/>
        <end position="158"/>
    </location>
</feature>
<keyword evidence="4" id="KW-1185">Reference proteome</keyword>
<dbReference type="Pfam" id="PF12802">
    <property type="entry name" value="MarR_2"/>
    <property type="match status" value="1"/>
</dbReference>
<dbReference type="InterPro" id="IPR039422">
    <property type="entry name" value="MarR/SlyA-like"/>
</dbReference>
<evidence type="ECO:0000313" key="4">
    <source>
        <dbReference type="Proteomes" id="UP001606210"/>
    </source>
</evidence>
<dbReference type="Proteomes" id="UP001606210">
    <property type="component" value="Unassembled WGS sequence"/>
</dbReference>
<dbReference type="PANTHER" id="PTHR33164:SF43">
    <property type="entry name" value="HTH-TYPE TRANSCRIPTIONAL REPRESSOR YETL"/>
    <property type="match status" value="1"/>
</dbReference>
<comment type="caution">
    <text evidence="3">The sequence shown here is derived from an EMBL/GenBank/DDBJ whole genome shotgun (WGS) entry which is preliminary data.</text>
</comment>
<dbReference type="PROSITE" id="PS50995">
    <property type="entry name" value="HTH_MARR_2"/>
    <property type="match status" value="1"/>
</dbReference>
<proteinExistence type="predicted"/>
<dbReference type="SUPFAM" id="SSF46785">
    <property type="entry name" value="Winged helix' DNA-binding domain"/>
    <property type="match status" value="1"/>
</dbReference>
<accession>A0ABW7EXJ5</accession>
<dbReference type="Gene3D" id="1.10.10.10">
    <property type="entry name" value="Winged helix-like DNA-binding domain superfamily/Winged helix DNA-binding domain"/>
    <property type="match status" value="1"/>
</dbReference>
<dbReference type="InterPro" id="IPR036388">
    <property type="entry name" value="WH-like_DNA-bd_sf"/>
</dbReference>
<dbReference type="InterPro" id="IPR036390">
    <property type="entry name" value="WH_DNA-bd_sf"/>
</dbReference>
<protein>
    <submittedName>
        <fullName evidence="3">MarR family winged helix-turn-helix transcriptional regulator</fullName>
    </submittedName>
</protein>
<dbReference type="SMART" id="SM00347">
    <property type="entry name" value="HTH_MARR"/>
    <property type="match status" value="1"/>
</dbReference>